<dbReference type="GO" id="GO:0006508">
    <property type="term" value="P:proteolysis"/>
    <property type="evidence" value="ECO:0007669"/>
    <property type="project" value="UniProtKB-KW"/>
</dbReference>
<dbReference type="EC" id="3.4.-.-" evidence="8"/>
<dbReference type="PANTHER" id="PTHR13604:SF0">
    <property type="entry name" value="ABASIC SITE PROCESSING PROTEIN HMCES"/>
    <property type="match status" value="1"/>
</dbReference>
<dbReference type="Pfam" id="PF02586">
    <property type="entry name" value="SRAP"/>
    <property type="match status" value="1"/>
</dbReference>
<evidence type="ECO:0000256" key="3">
    <source>
        <dbReference type="ARBA" id="ARBA00022763"/>
    </source>
</evidence>
<evidence type="ECO:0000256" key="2">
    <source>
        <dbReference type="ARBA" id="ARBA00022670"/>
    </source>
</evidence>
<proteinExistence type="inferred from homology"/>
<evidence type="ECO:0000256" key="8">
    <source>
        <dbReference type="RuleBase" id="RU364100"/>
    </source>
</evidence>
<keyword evidence="3" id="KW-0227">DNA damage</keyword>
<evidence type="ECO:0000256" key="6">
    <source>
        <dbReference type="ARBA" id="ARBA00023125"/>
    </source>
</evidence>
<dbReference type="GO" id="GO:0016829">
    <property type="term" value="F:lyase activity"/>
    <property type="evidence" value="ECO:0007669"/>
    <property type="project" value="UniProtKB-KW"/>
</dbReference>
<dbReference type="AlphaFoldDB" id="A0A7T0BYY5"/>
<dbReference type="InterPro" id="IPR036590">
    <property type="entry name" value="SRAP-like"/>
</dbReference>
<keyword evidence="2 8" id="KW-0645">Protease</keyword>
<organism evidence="9 10">
    <name type="scientific">Candidatus Nitronauta litoralis</name>
    <dbReference type="NCBI Taxonomy" id="2705533"/>
    <lineage>
        <taxon>Bacteria</taxon>
        <taxon>Pseudomonadati</taxon>
        <taxon>Nitrospinota/Tectimicrobiota group</taxon>
        <taxon>Nitrospinota</taxon>
        <taxon>Nitrospinia</taxon>
        <taxon>Nitrospinales</taxon>
        <taxon>Nitrospinaceae</taxon>
        <taxon>Candidatus Nitronauta</taxon>
    </lineage>
</organism>
<evidence type="ECO:0000256" key="5">
    <source>
        <dbReference type="ARBA" id="ARBA00023124"/>
    </source>
</evidence>
<evidence type="ECO:0000313" key="10">
    <source>
        <dbReference type="Proteomes" id="UP000594688"/>
    </source>
</evidence>
<dbReference type="GO" id="GO:0003697">
    <property type="term" value="F:single-stranded DNA binding"/>
    <property type="evidence" value="ECO:0007669"/>
    <property type="project" value="InterPro"/>
</dbReference>
<keyword evidence="7" id="KW-0456">Lyase</keyword>
<protein>
    <recommendedName>
        <fullName evidence="8">Abasic site processing protein</fullName>
        <ecNumber evidence="8">3.4.-.-</ecNumber>
    </recommendedName>
</protein>
<dbReference type="Proteomes" id="UP000594688">
    <property type="component" value="Chromosome"/>
</dbReference>
<dbReference type="GO" id="GO:0106300">
    <property type="term" value="P:protein-DNA covalent cross-linking repair"/>
    <property type="evidence" value="ECO:0007669"/>
    <property type="project" value="InterPro"/>
</dbReference>
<name>A0A7T0BYY5_9BACT</name>
<keyword evidence="5" id="KW-0190">Covalent protein-DNA linkage</keyword>
<dbReference type="Gene3D" id="3.90.1680.10">
    <property type="entry name" value="SOS response associated peptidase-like"/>
    <property type="match status" value="1"/>
</dbReference>
<accession>A0A7T0BYY5</accession>
<dbReference type="SUPFAM" id="SSF143081">
    <property type="entry name" value="BB1717-like"/>
    <property type="match status" value="1"/>
</dbReference>
<reference evidence="9 10" key="1">
    <citation type="submission" date="2020-02" db="EMBL/GenBank/DDBJ databases">
        <title>Genomic and physiological characterization of two novel Nitrospinaceae genera.</title>
        <authorList>
            <person name="Mueller A.J."/>
            <person name="Jung M.-Y."/>
            <person name="Strachan C.R."/>
            <person name="Herbold C.W."/>
            <person name="Kirkegaard R.H."/>
            <person name="Daims H."/>
        </authorList>
    </citation>
    <scope>NUCLEOTIDE SEQUENCE [LARGE SCALE GENOMIC DNA]</scope>
    <source>
        <strain evidence="9">EB</strain>
    </source>
</reference>
<evidence type="ECO:0000313" key="9">
    <source>
        <dbReference type="EMBL" id="QPJ63521.1"/>
    </source>
</evidence>
<sequence>MCGRYSLSKSIKEIAEHFKSPLIEIGPWPRFNIAPTQSLPVVTEGQDGFEIQLMKWGLVPHWAKDASLGSRMINARAETVAEKPSFRDAFKSKRCLIPCDGFYEWVAGEDGKTPHYIHMKGGQLFALAGIWSEWTKGETPLQTYSIITTEANEYLTPLHHRMPVILKPDQYSEWMQKAASKTDLLSLLNPLKEDALEYFPVSKLVNSPKNDSAECIFPAVNE</sequence>
<comment type="similarity">
    <text evidence="1 8">Belongs to the SOS response-associated peptidase family.</text>
</comment>
<evidence type="ECO:0000256" key="1">
    <source>
        <dbReference type="ARBA" id="ARBA00008136"/>
    </source>
</evidence>
<dbReference type="KEGG" id="nli:G3M70_17230"/>
<evidence type="ECO:0000256" key="7">
    <source>
        <dbReference type="ARBA" id="ARBA00023239"/>
    </source>
</evidence>
<keyword evidence="6" id="KW-0238">DNA-binding</keyword>
<dbReference type="PANTHER" id="PTHR13604">
    <property type="entry name" value="DC12-RELATED"/>
    <property type="match status" value="1"/>
</dbReference>
<evidence type="ECO:0000256" key="4">
    <source>
        <dbReference type="ARBA" id="ARBA00022801"/>
    </source>
</evidence>
<dbReference type="EMBL" id="CP048685">
    <property type="protein sequence ID" value="QPJ63521.1"/>
    <property type="molecule type" value="Genomic_DNA"/>
</dbReference>
<dbReference type="GO" id="GO:0008233">
    <property type="term" value="F:peptidase activity"/>
    <property type="evidence" value="ECO:0007669"/>
    <property type="project" value="UniProtKB-KW"/>
</dbReference>
<keyword evidence="4 8" id="KW-0378">Hydrolase</keyword>
<dbReference type="InterPro" id="IPR003738">
    <property type="entry name" value="SRAP"/>
</dbReference>
<gene>
    <name evidence="9" type="ORF">G3M70_17230</name>
</gene>